<reference evidence="1 2" key="2">
    <citation type="submission" date="2017-10" db="EMBL/GenBank/DDBJ databases">
        <title>Extensive intraspecific genome diversity in a model arbuscular mycorrhizal fungus.</title>
        <authorList>
            <person name="Chen E.C.H."/>
            <person name="Morin E."/>
            <person name="Baudet D."/>
            <person name="Noel J."/>
            <person name="Ndikumana S."/>
            <person name="Charron P."/>
            <person name="St-Onge C."/>
            <person name="Giorgi J."/>
            <person name="Grigoriev I.V."/>
            <person name="Roux C."/>
            <person name="Martin F.M."/>
            <person name="Corradi N."/>
        </authorList>
    </citation>
    <scope>NUCLEOTIDE SEQUENCE [LARGE SCALE GENOMIC DNA]</scope>
    <source>
        <strain evidence="1 2">C2</strain>
    </source>
</reference>
<name>A0A2N1MAS9_9GLOM</name>
<accession>A0A2N1MAS9</accession>
<gene>
    <name evidence="1" type="ORF">RhiirC2_822404</name>
</gene>
<dbReference type="VEuPathDB" id="FungiDB:RhiirFUN_024382"/>
<comment type="caution">
    <text evidence="1">The sequence shown here is derived from an EMBL/GenBank/DDBJ whole genome shotgun (WGS) entry which is preliminary data.</text>
</comment>
<dbReference type="EMBL" id="LLXL01003411">
    <property type="protein sequence ID" value="PKK58742.1"/>
    <property type="molecule type" value="Genomic_DNA"/>
</dbReference>
<proteinExistence type="predicted"/>
<dbReference type="VEuPathDB" id="FungiDB:RhiirA1_473342"/>
<dbReference type="VEuPathDB" id="FungiDB:FUN_004833"/>
<sequence length="604" mass="68425">MSTPFQLFTQGQNLAQDSDSSFWIILAEKGRQGVFKNKKIFKGLCKIIVEIADREQRNKGNQNLKYPENFANFTTILASFGTRGYEIFKQNLAGQTLHNIRLHYAQSDESISNTDICYENMMRFKKFADSLNYNGPVAIMMDNTKLKESLSYSATLGCVIGSTLPVSETKVSNYEEVITIIDKIKVENAIAKQVRIYLLQIPLPKIPLIVIGLIPNGLIPNNNKEKAADIFAYHQKVLQYAVQLKINIVSFGSDGAANEFNAQLMLMSTSTTENIIFEDQLYNIKFKYPVFPGIGPVICVQDAKNGKKSGRNALFSGARLLTLGTGTAKYDQILTLSKMSDSVLYMRDVENTDWLEQILLILAYRDYYPTIPLCTWIHGSEPCEHFFGLSRQLRNDFTFGIPKINHMFRIHTDASLAKIHSEKTSAEGYIVNYYEDTIADNIGNLLAYPTNEEMHLIIHESYEQAIAFAQILEFVGYNCTKIFFTDDDKMEKADNSELDEISKAADLVNICNINIFNSGDDDNLIIKQTLPRICIANITPEDPTKSGGYAFALLGSKFYLVRFLTMYHQSSNYHFYVDDNITCIDSLSYISEIAKHVKKIWDLL</sequence>
<evidence type="ECO:0000313" key="2">
    <source>
        <dbReference type="Proteomes" id="UP000233469"/>
    </source>
</evidence>
<reference evidence="1 2" key="1">
    <citation type="submission" date="2016-04" db="EMBL/GenBank/DDBJ databases">
        <title>Genome analyses suggest a sexual origin of heterokaryosis in a supposedly ancient asexual fungus.</title>
        <authorList>
            <person name="Ropars J."/>
            <person name="Sedzielewska K."/>
            <person name="Noel J."/>
            <person name="Charron P."/>
            <person name="Farinelli L."/>
            <person name="Marton T."/>
            <person name="Kruger M."/>
            <person name="Pelin A."/>
            <person name="Brachmann A."/>
            <person name="Corradi N."/>
        </authorList>
    </citation>
    <scope>NUCLEOTIDE SEQUENCE [LARGE SCALE GENOMIC DNA]</scope>
    <source>
        <strain evidence="1 2">C2</strain>
    </source>
</reference>
<organism evidence="1 2">
    <name type="scientific">Rhizophagus irregularis</name>
    <dbReference type="NCBI Taxonomy" id="588596"/>
    <lineage>
        <taxon>Eukaryota</taxon>
        <taxon>Fungi</taxon>
        <taxon>Fungi incertae sedis</taxon>
        <taxon>Mucoromycota</taxon>
        <taxon>Glomeromycotina</taxon>
        <taxon>Glomeromycetes</taxon>
        <taxon>Glomerales</taxon>
        <taxon>Glomeraceae</taxon>
        <taxon>Rhizophagus</taxon>
    </lineage>
</organism>
<protein>
    <submittedName>
        <fullName evidence="1">Uncharacterized protein</fullName>
    </submittedName>
</protein>
<dbReference type="VEuPathDB" id="FungiDB:RhiirA1_534241"/>
<dbReference type="VEuPathDB" id="FungiDB:FUN_004834"/>
<dbReference type="Proteomes" id="UP000233469">
    <property type="component" value="Unassembled WGS sequence"/>
</dbReference>
<evidence type="ECO:0000313" key="1">
    <source>
        <dbReference type="EMBL" id="PKK58742.1"/>
    </source>
</evidence>
<dbReference type="AlphaFoldDB" id="A0A2N1MAS9"/>
<dbReference type="VEuPathDB" id="FungiDB:RhiirFUN_024072"/>